<feature type="domain" description="Tc1-like transposase DDE" evidence="1">
    <location>
        <begin position="4"/>
        <end position="67"/>
    </location>
</feature>
<dbReference type="Proteomes" id="UP000004423">
    <property type="component" value="Unassembled WGS sequence"/>
</dbReference>
<dbReference type="Pfam" id="PF13358">
    <property type="entry name" value="DDE_3"/>
    <property type="match status" value="1"/>
</dbReference>
<evidence type="ECO:0000259" key="1">
    <source>
        <dbReference type="Pfam" id="PF13358"/>
    </source>
</evidence>
<accession>A0AAV3FTX9</accession>
<organism evidence="2 3">
    <name type="scientific">Streptococcus canis FSL Z3-227</name>
    <dbReference type="NCBI Taxonomy" id="482234"/>
    <lineage>
        <taxon>Bacteria</taxon>
        <taxon>Bacillati</taxon>
        <taxon>Bacillota</taxon>
        <taxon>Bacilli</taxon>
        <taxon>Lactobacillales</taxon>
        <taxon>Streptococcaceae</taxon>
        <taxon>Streptococcus</taxon>
    </lineage>
</organism>
<gene>
    <name evidence="2" type="ORF">SCAZ3_07295</name>
</gene>
<dbReference type="PANTHER" id="PTHR46564:SF1">
    <property type="entry name" value="TRANSPOSASE"/>
    <property type="match status" value="1"/>
</dbReference>
<dbReference type="PANTHER" id="PTHR46564">
    <property type="entry name" value="TRANSPOSASE"/>
    <property type="match status" value="1"/>
</dbReference>
<dbReference type="Gene3D" id="3.30.420.10">
    <property type="entry name" value="Ribonuclease H-like superfamily/Ribonuclease H"/>
    <property type="match status" value="1"/>
</dbReference>
<evidence type="ECO:0000313" key="2">
    <source>
        <dbReference type="EMBL" id="EIQ82160.1"/>
    </source>
</evidence>
<dbReference type="AlphaFoldDB" id="A0AAV3FTX9"/>
<dbReference type="InterPro" id="IPR036397">
    <property type="entry name" value="RNaseH_sf"/>
</dbReference>
<name>A0AAV3FTX9_STRCB</name>
<dbReference type="EMBL" id="AIDX01000001">
    <property type="protein sequence ID" value="EIQ82160.1"/>
    <property type="molecule type" value="Genomic_DNA"/>
</dbReference>
<protein>
    <submittedName>
        <fullName evidence="2">Transposase</fullName>
    </submittedName>
</protein>
<comment type="caution">
    <text evidence="2">The sequence shown here is derived from an EMBL/GenBank/DDBJ whole genome shotgun (WGS) entry which is preliminary data.</text>
</comment>
<sequence>MTSDLFQKVLLPALDTLVVIMDKATFHRRSRLEVLCKEQGHRLLPLPPYSPEYHFIEKIRTHIKNTSAKYCQNDTFLSHFCLAPVSVDYSKHNLETDERCKSDLVIRLDIKKTLLLYLKRQGFELQEISRDRSLLSDFTPEGYGFYQAGIFWPIQ</sequence>
<dbReference type="GO" id="GO:0003676">
    <property type="term" value="F:nucleic acid binding"/>
    <property type="evidence" value="ECO:0007669"/>
    <property type="project" value="InterPro"/>
</dbReference>
<evidence type="ECO:0000313" key="3">
    <source>
        <dbReference type="Proteomes" id="UP000004423"/>
    </source>
</evidence>
<proteinExistence type="predicted"/>
<reference evidence="2 3" key="1">
    <citation type="journal article" date="2012" name="PLoS ONE">
        <title>Gene Repertoire Evolution of Streptococcus pyogenes Inferred from Phylogenomic Analysis with Streptococcus canis and Streptococcus dysgalactiae.</title>
        <authorList>
            <person name="Lefebure T."/>
            <person name="Richards V.P."/>
            <person name="Lang P."/>
            <person name="Pavinski-Bitar P."/>
            <person name="Stanhope M.J."/>
        </authorList>
    </citation>
    <scope>NUCLEOTIDE SEQUENCE [LARGE SCALE GENOMIC DNA]</scope>
    <source>
        <strain evidence="2 3">FSL Z3-227</strain>
    </source>
</reference>
<dbReference type="InterPro" id="IPR038717">
    <property type="entry name" value="Tc1-like_DDE_dom"/>
</dbReference>